<evidence type="ECO:0000256" key="1">
    <source>
        <dbReference type="ARBA" id="ARBA00006654"/>
    </source>
</evidence>
<keyword evidence="7" id="KW-1185">Reference proteome</keyword>
<accession>A0ABU6DV57</accession>
<evidence type="ECO:0000313" key="7">
    <source>
        <dbReference type="Proteomes" id="UP001339883"/>
    </source>
</evidence>
<sequence length="612" mass="68489">MYSLCQFISTVLTLGCSLVQLSHAEKVQQISDQPFELTILHINDHHSHLDEEKIKLKFDVGKGIEEFEVTRGGIARVATMIHELSSPNKNIVKVHAGDAITGDFYYNLNAGQSDAAAMNQICFDTFTLGNHEFDAKDQGLNQFIYFLKNGNCPNPIQILSANVNFGKSSPLYKTNLVQKTAIIEKQGQKIAFIGLTVANKTKNASQPNFDTTFSNELETVQQEIDRLKADGINKIILQTHLGYKFDIQLAQQLTGINVIIGADSHTLLGPTALNSIGLKPEGEYPTQVKNKDREPVCIAQAWQYNYALGELNIKFDKQGKVLSCTGTSHILIGDDMKRASDQSNLSITEKQKIEDQIKKQQLPINIIQPDHTMLQVLLPYSQDKQHFTNKIVGYAQEDLCIKSMPVPNLNNQCGKHGGQLQQLVAKALLEEGKHQFNADFSLQNGGGVRIPIAKGPVSIGMVYQLLPFKNTLVQLNMTGYEIKNTLEEVMDKNNFYKDAGSYPYMAGLRWTVDLNQPQGHRIQNLEQVLPSGKVQPLDLNKVYKLATIDFLARGSGHYDILSTIKGERRKNFGLDYAEVFLKYLQNQPSLDGKRQIYKPNLLDYSTQEIISD</sequence>
<comment type="similarity">
    <text evidence="1 3">Belongs to the 5'-nucleotidase family.</text>
</comment>
<dbReference type="PROSITE" id="PS00785">
    <property type="entry name" value="5_NUCLEOTIDASE_1"/>
    <property type="match status" value="1"/>
</dbReference>
<evidence type="ECO:0000313" key="6">
    <source>
        <dbReference type="EMBL" id="MEB5477744.1"/>
    </source>
</evidence>
<gene>
    <name evidence="6" type="ORF">I2F25_11940</name>
</gene>
<dbReference type="PROSITE" id="PS00786">
    <property type="entry name" value="5_NUCLEOTIDASE_2"/>
    <property type="match status" value="1"/>
</dbReference>
<dbReference type="SUPFAM" id="SSF56300">
    <property type="entry name" value="Metallo-dependent phosphatases"/>
    <property type="match status" value="1"/>
</dbReference>
<dbReference type="EMBL" id="VTDN01000014">
    <property type="protein sequence ID" value="MEB5477744.1"/>
    <property type="molecule type" value="Genomic_DNA"/>
</dbReference>
<feature type="domain" description="5'-Nucleotidase C-terminal" evidence="5">
    <location>
        <begin position="411"/>
        <end position="562"/>
    </location>
</feature>
<dbReference type="Gene3D" id="3.60.21.10">
    <property type="match status" value="1"/>
</dbReference>
<dbReference type="InterPro" id="IPR006179">
    <property type="entry name" value="5_nucleotidase/apyrase"/>
</dbReference>
<keyword evidence="2" id="KW-0732">Signal</keyword>
<dbReference type="PANTHER" id="PTHR11575:SF24">
    <property type="entry name" value="5'-NUCLEOTIDASE"/>
    <property type="match status" value="1"/>
</dbReference>
<reference evidence="6 7" key="1">
    <citation type="submission" date="2019-08" db="EMBL/GenBank/DDBJ databases">
        <title>Five species of Acinetobacter isolated from floral nectar and animal pollinators.</title>
        <authorList>
            <person name="Hendry T.A."/>
        </authorList>
    </citation>
    <scope>NUCLEOTIDE SEQUENCE [LARGE SCALE GENOMIC DNA]</scope>
    <source>
        <strain evidence="6 7">MD18.27</strain>
    </source>
</reference>
<feature type="domain" description="Calcineurin-like phosphoesterase" evidence="4">
    <location>
        <begin position="37"/>
        <end position="265"/>
    </location>
</feature>
<dbReference type="RefSeq" id="WP_325776133.1">
    <property type="nucleotide sequence ID" value="NZ_VTDN01000014.1"/>
</dbReference>
<dbReference type="PRINTS" id="PR01607">
    <property type="entry name" value="APYRASEFAMLY"/>
</dbReference>
<protein>
    <submittedName>
        <fullName evidence="6">5'-nucleotidase C-terminal domain-containing protein</fullName>
    </submittedName>
</protein>
<comment type="caution">
    <text evidence="6">The sequence shown here is derived from an EMBL/GenBank/DDBJ whole genome shotgun (WGS) entry which is preliminary data.</text>
</comment>
<dbReference type="Pfam" id="PF02872">
    <property type="entry name" value="5_nucleotid_C"/>
    <property type="match status" value="1"/>
</dbReference>
<dbReference type="InterPro" id="IPR008334">
    <property type="entry name" value="5'-Nucleotdase_C"/>
</dbReference>
<dbReference type="Proteomes" id="UP001339883">
    <property type="component" value="Unassembled WGS sequence"/>
</dbReference>
<evidence type="ECO:0000259" key="5">
    <source>
        <dbReference type="Pfam" id="PF02872"/>
    </source>
</evidence>
<dbReference type="Gene3D" id="3.90.780.10">
    <property type="entry name" value="5'-Nucleotidase, C-terminal domain"/>
    <property type="match status" value="1"/>
</dbReference>
<dbReference type="InterPro" id="IPR036907">
    <property type="entry name" value="5'-Nucleotdase_C_sf"/>
</dbReference>
<keyword evidence="3" id="KW-0547">Nucleotide-binding</keyword>
<dbReference type="InterPro" id="IPR006146">
    <property type="entry name" value="5'-Nucleotdase_CS"/>
</dbReference>
<evidence type="ECO:0000256" key="3">
    <source>
        <dbReference type="RuleBase" id="RU362119"/>
    </source>
</evidence>
<dbReference type="PANTHER" id="PTHR11575">
    <property type="entry name" value="5'-NUCLEOTIDASE-RELATED"/>
    <property type="match status" value="1"/>
</dbReference>
<organism evidence="6 7">
    <name type="scientific">Acinetobacter pollinis</name>
    <dbReference type="NCBI Taxonomy" id="2605270"/>
    <lineage>
        <taxon>Bacteria</taxon>
        <taxon>Pseudomonadati</taxon>
        <taxon>Pseudomonadota</taxon>
        <taxon>Gammaproteobacteria</taxon>
        <taxon>Moraxellales</taxon>
        <taxon>Moraxellaceae</taxon>
        <taxon>Acinetobacter</taxon>
    </lineage>
</organism>
<dbReference type="Pfam" id="PF00149">
    <property type="entry name" value="Metallophos"/>
    <property type="match status" value="1"/>
</dbReference>
<dbReference type="InterPro" id="IPR029052">
    <property type="entry name" value="Metallo-depent_PP-like"/>
</dbReference>
<dbReference type="SUPFAM" id="SSF55816">
    <property type="entry name" value="5'-nucleotidase (syn. UDP-sugar hydrolase), C-terminal domain"/>
    <property type="match status" value="1"/>
</dbReference>
<name>A0ABU6DV57_9GAMM</name>
<evidence type="ECO:0000256" key="2">
    <source>
        <dbReference type="ARBA" id="ARBA00022729"/>
    </source>
</evidence>
<dbReference type="InterPro" id="IPR004843">
    <property type="entry name" value="Calcineurin-like_PHP"/>
</dbReference>
<proteinExistence type="inferred from homology"/>
<keyword evidence="3" id="KW-0378">Hydrolase</keyword>
<evidence type="ECO:0000259" key="4">
    <source>
        <dbReference type="Pfam" id="PF00149"/>
    </source>
</evidence>